<dbReference type="RefSeq" id="WP_074744870.1">
    <property type="nucleotide sequence ID" value="NZ_FNYS01000003.1"/>
</dbReference>
<evidence type="ECO:0000313" key="3">
    <source>
        <dbReference type="Proteomes" id="UP000183077"/>
    </source>
</evidence>
<organism evidence="2 3">
    <name type="scientific">Myroides marinus</name>
    <dbReference type="NCBI Taxonomy" id="703342"/>
    <lineage>
        <taxon>Bacteria</taxon>
        <taxon>Pseudomonadati</taxon>
        <taxon>Bacteroidota</taxon>
        <taxon>Flavobacteriia</taxon>
        <taxon>Flavobacteriales</taxon>
        <taxon>Flavobacteriaceae</taxon>
        <taxon>Myroides</taxon>
    </lineage>
</organism>
<dbReference type="InterPro" id="IPR046233">
    <property type="entry name" value="DUF6266"/>
</dbReference>
<accession>A0A1H6SYG7</accession>
<reference evidence="2 3" key="1">
    <citation type="submission" date="2016-10" db="EMBL/GenBank/DDBJ databases">
        <authorList>
            <person name="de Groot N.N."/>
        </authorList>
    </citation>
    <scope>NUCLEOTIDE SEQUENCE [LARGE SCALE GENOMIC DNA]</scope>
    <source>
        <strain evidence="2 3">DSM 23048</strain>
    </source>
</reference>
<name>A0A1H6SYG7_9FLAO</name>
<evidence type="ECO:0000256" key="1">
    <source>
        <dbReference type="SAM" id="MobiDB-lite"/>
    </source>
</evidence>
<dbReference type="AlphaFoldDB" id="A0A1H6SYG7"/>
<feature type="region of interest" description="Disordered" evidence="1">
    <location>
        <begin position="297"/>
        <end position="320"/>
    </location>
</feature>
<dbReference type="GeneID" id="82256182"/>
<proteinExistence type="predicted"/>
<feature type="compositionally biased region" description="Low complexity" evidence="1">
    <location>
        <begin position="305"/>
        <end position="316"/>
    </location>
</feature>
<sequence>MAEIKEGILGGVNGTVGTVVGFMWRGRYYIRSKPSRSNKPATDKQIKCRSKFGVVSTFASKFKDFVNRHCPPALLNNKMASGKEQLISMLSKEGVVMIDGIPCIDVSAVILSIGPLPPAVIKKINILKTGRLKVAWDNSIVNLMTKGTDRLTLVAYHENTGETNEIESSGKREDKFVHFDLPKDWTDGNVHFWSVWKSADGKLISTSAYHGIVAIGEIVTEEMNGSQTYSNTSVVEENDSVQNNSDAVITEEENGSRISSINDEKQDNSNNDTVDHSNTDRERKYIQVISKNTIGKKTEKPLIRSDSSQLNDNNLNYEPRSILEALPPTDKNNEKEILDE</sequence>
<dbReference type="Pfam" id="PF19781">
    <property type="entry name" value="DUF6266"/>
    <property type="match status" value="1"/>
</dbReference>
<evidence type="ECO:0000313" key="2">
    <source>
        <dbReference type="EMBL" id="SEI68612.1"/>
    </source>
</evidence>
<dbReference type="Proteomes" id="UP000183077">
    <property type="component" value="Unassembled WGS sequence"/>
</dbReference>
<protein>
    <submittedName>
        <fullName evidence="2">Uncharacterized protein</fullName>
    </submittedName>
</protein>
<feature type="region of interest" description="Disordered" evidence="1">
    <location>
        <begin position="249"/>
        <end position="282"/>
    </location>
</feature>
<dbReference type="EMBL" id="FNYS01000003">
    <property type="protein sequence ID" value="SEI68612.1"/>
    <property type="molecule type" value="Genomic_DNA"/>
</dbReference>
<gene>
    <name evidence="2" type="ORF">SAMN04488018_10354</name>
</gene>
<feature type="compositionally biased region" description="Basic and acidic residues" evidence="1">
    <location>
        <begin position="262"/>
        <end position="282"/>
    </location>
</feature>